<dbReference type="RefSeq" id="WP_382417550.1">
    <property type="nucleotide sequence ID" value="NZ_AP031500.1"/>
</dbReference>
<keyword evidence="3" id="KW-1185">Reference proteome</keyword>
<dbReference type="Pfam" id="PF05751">
    <property type="entry name" value="FixH"/>
    <property type="match status" value="1"/>
</dbReference>
<accession>A0ABV7HRA9</accession>
<keyword evidence="1" id="KW-0472">Membrane</keyword>
<evidence type="ECO:0000313" key="3">
    <source>
        <dbReference type="Proteomes" id="UP001595548"/>
    </source>
</evidence>
<reference evidence="3" key="1">
    <citation type="journal article" date="2019" name="Int. J. Syst. Evol. Microbiol.">
        <title>The Global Catalogue of Microorganisms (GCM) 10K type strain sequencing project: providing services to taxonomists for standard genome sequencing and annotation.</title>
        <authorList>
            <consortium name="The Broad Institute Genomics Platform"/>
            <consortium name="The Broad Institute Genome Sequencing Center for Infectious Disease"/>
            <person name="Wu L."/>
            <person name="Ma J."/>
        </authorList>
    </citation>
    <scope>NUCLEOTIDE SEQUENCE [LARGE SCALE GENOMIC DNA]</scope>
    <source>
        <strain evidence="3">KCTC 52141</strain>
    </source>
</reference>
<feature type="transmembrane region" description="Helical" evidence="1">
    <location>
        <begin position="17"/>
        <end position="40"/>
    </location>
</feature>
<comment type="caution">
    <text evidence="2">The sequence shown here is derived from an EMBL/GenBank/DDBJ whole genome shotgun (WGS) entry which is preliminary data.</text>
</comment>
<dbReference type="EMBL" id="JBHRTL010000030">
    <property type="protein sequence ID" value="MFC3156349.1"/>
    <property type="molecule type" value="Genomic_DNA"/>
</dbReference>
<name>A0ABV7HRA9_9GAMM</name>
<dbReference type="Proteomes" id="UP001595548">
    <property type="component" value="Unassembled WGS sequence"/>
</dbReference>
<gene>
    <name evidence="2" type="ORF">ACFOEB_14145</name>
</gene>
<evidence type="ECO:0000313" key="2">
    <source>
        <dbReference type="EMBL" id="MFC3156349.1"/>
    </source>
</evidence>
<evidence type="ECO:0000256" key="1">
    <source>
        <dbReference type="SAM" id="Phobius"/>
    </source>
</evidence>
<protein>
    <submittedName>
        <fullName evidence="2">FixH family protein</fullName>
    </submittedName>
</protein>
<keyword evidence="1" id="KW-1133">Transmembrane helix</keyword>
<keyword evidence="1" id="KW-0812">Transmembrane</keyword>
<sequence>MTTAAQKLERPWYKEPWLWFVLTPLIVVVVVSMVTVTLAVKYADDTVIDNYYKEGRMINQSLEQDKRAKLWGLTADMSWQAEGRELTVVLHSDAIPMPASLSLWLDHPFDEKQDAFMVLQRSGKNQFHGTLPAFDNLWYVTLAPEQTRDARRAAPWRLRTEVNFAERTDVKLAPPAP</sequence>
<proteinExistence type="predicted"/>
<organism evidence="2 3">
    <name type="scientific">Gilvimarinus japonicus</name>
    <dbReference type="NCBI Taxonomy" id="1796469"/>
    <lineage>
        <taxon>Bacteria</taxon>
        <taxon>Pseudomonadati</taxon>
        <taxon>Pseudomonadota</taxon>
        <taxon>Gammaproteobacteria</taxon>
        <taxon>Cellvibrionales</taxon>
        <taxon>Cellvibrionaceae</taxon>
        <taxon>Gilvimarinus</taxon>
    </lineage>
</organism>
<dbReference type="InterPro" id="IPR008620">
    <property type="entry name" value="FixH"/>
</dbReference>